<reference evidence="2" key="1">
    <citation type="submission" date="2013-02" db="EMBL/GenBank/DDBJ databases">
        <authorList>
            <person name="Hughes D."/>
        </authorList>
    </citation>
    <scope>NUCLEOTIDE SEQUENCE</scope>
    <source>
        <strain>Durham</strain>
        <strain evidence="2">NC isolate 2 -- Noor lab</strain>
    </source>
</reference>
<proteinExistence type="predicted"/>
<dbReference type="EMBL" id="CAQQ02375721">
    <property type="status" value="NOT_ANNOTATED_CDS"/>
    <property type="molecule type" value="Genomic_DNA"/>
</dbReference>
<dbReference type="Proteomes" id="UP000015102">
    <property type="component" value="Unassembled WGS sequence"/>
</dbReference>
<dbReference type="EnsemblMetazoa" id="MESCA009934-RA">
    <property type="protein sequence ID" value="MESCA009934-PA"/>
    <property type="gene ID" value="MESCA009934"/>
</dbReference>
<sequence length="160" mass="18888">MQEIIWSEELEWGAGYYAESRRNYFNNSINNQLGITMPYPNCRETPNFPRAYLISETMKDKGLFKNIHYFSEFLKNMYELFLYLNIGNIQNQNSNVPIVSKESSKQIGNKTMDLDWVNKNRCMPCFTEHVIYFLSMFDDGFGVRATYILYHDILGCCKAY</sequence>
<accession>T1H180</accession>
<protein>
    <submittedName>
        <fullName evidence="1">Uncharacterized protein</fullName>
    </submittedName>
</protein>
<name>T1H180_MEGSC</name>
<keyword evidence="2" id="KW-1185">Reference proteome</keyword>
<reference evidence="1" key="2">
    <citation type="submission" date="2015-06" db="UniProtKB">
        <authorList>
            <consortium name="EnsemblMetazoa"/>
        </authorList>
    </citation>
    <scope>IDENTIFICATION</scope>
</reference>
<dbReference type="HOGENOM" id="CLU_1654131_0_0_1"/>
<organism evidence="1 2">
    <name type="scientific">Megaselia scalaris</name>
    <name type="common">Humpbacked fly</name>
    <name type="synonym">Phora scalaris</name>
    <dbReference type="NCBI Taxonomy" id="36166"/>
    <lineage>
        <taxon>Eukaryota</taxon>
        <taxon>Metazoa</taxon>
        <taxon>Ecdysozoa</taxon>
        <taxon>Arthropoda</taxon>
        <taxon>Hexapoda</taxon>
        <taxon>Insecta</taxon>
        <taxon>Pterygota</taxon>
        <taxon>Neoptera</taxon>
        <taxon>Endopterygota</taxon>
        <taxon>Diptera</taxon>
        <taxon>Brachycera</taxon>
        <taxon>Muscomorpha</taxon>
        <taxon>Platypezoidea</taxon>
        <taxon>Phoridae</taxon>
        <taxon>Megaseliini</taxon>
        <taxon>Megaselia</taxon>
    </lineage>
</organism>
<dbReference type="AlphaFoldDB" id="T1H180"/>
<dbReference type="EMBL" id="CAQQ02375722">
    <property type="status" value="NOT_ANNOTATED_CDS"/>
    <property type="molecule type" value="Genomic_DNA"/>
</dbReference>
<evidence type="ECO:0000313" key="1">
    <source>
        <dbReference type="EnsemblMetazoa" id="MESCA009934-PA"/>
    </source>
</evidence>
<evidence type="ECO:0000313" key="2">
    <source>
        <dbReference type="Proteomes" id="UP000015102"/>
    </source>
</evidence>